<gene>
    <name evidence="1" type="ORF">GCM10017771_88060</name>
</gene>
<sequence length="71" mass="7856">MSGGQVRAAVRRVEIPMLRAYRLWFEHTRKCGDGCKGAIKVQYGCAVGRGLWGAYRLARNERNGENGAVTS</sequence>
<dbReference type="EMBL" id="BNAT01000060">
    <property type="protein sequence ID" value="GHE64578.1"/>
    <property type="molecule type" value="Genomic_DNA"/>
</dbReference>
<accession>A0A918ZQE5</accession>
<organism evidence="1 2">
    <name type="scientific">Streptomyces capitiformicae</name>
    <dbReference type="NCBI Taxonomy" id="2014920"/>
    <lineage>
        <taxon>Bacteria</taxon>
        <taxon>Bacillati</taxon>
        <taxon>Actinomycetota</taxon>
        <taxon>Actinomycetes</taxon>
        <taxon>Kitasatosporales</taxon>
        <taxon>Streptomycetaceae</taxon>
        <taxon>Streptomyces</taxon>
    </lineage>
</organism>
<comment type="caution">
    <text evidence="1">The sequence shown here is derived from an EMBL/GenBank/DDBJ whole genome shotgun (WGS) entry which is preliminary data.</text>
</comment>
<reference evidence="1" key="1">
    <citation type="journal article" date="2014" name="Int. J. Syst. Evol. Microbiol.">
        <title>Complete genome sequence of Corynebacterium casei LMG S-19264T (=DSM 44701T), isolated from a smear-ripened cheese.</title>
        <authorList>
            <consortium name="US DOE Joint Genome Institute (JGI-PGF)"/>
            <person name="Walter F."/>
            <person name="Albersmeier A."/>
            <person name="Kalinowski J."/>
            <person name="Ruckert C."/>
        </authorList>
    </citation>
    <scope>NUCLEOTIDE SEQUENCE</scope>
    <source>
        <strain evidence="1">CGMCC 4.7403</strain>
    </source>
</reference>
<evidence type="ECO:0000313" key="1">
    <source>
        <dbReference type="EMBL" id="GHE64578.1"/>
    </source>
</evidence>
<keyword evidence="2" id="KW-1185">Reference proteome</keyword>
<evidence type="ECO:0000313" key="2">
    <source>
        <dbReference type="Proteomes" id="UP000603227"/>
    </source>
</evidence>
<dbReference type="AlphaFoldDB" id="A0A918ZQE5"/>
<dbReference type="Proteomes" id="UP000603227">
    <property type="component" value="Unassembled WGS sequence"/>
</dbReference>
<protein>
    <submittedName>
        <fullName evidence="1">Uncharacterized protein</fullName>
    </submittedName>
</protein>
<reference evidence="1" key="2">
    <citation type="submission" date="2020-09" db="EMBL/GenBank/DDBJ databases">
        <authorList>
            <person name="Sun Q."/>
            <person name="Zhou Y."/>
        </authorList>
    </citation>
    <scope>NUCLEOTIDE SEQUENCE</scope>
    <source>
        <strain evidence="1">CGMCC 4.7403</strain>
    </source>
</reference>
<proteinExistence type="predicted"/>
<dbReference type="RefSeq" id="WP_189788026.1">
    <property type="nucleotide sequence ID" value="NZ_BNAT01000060.1"/>
</dbReference>
<name>A0A918ZQE5_9ACTN</name>